<dbReference type="AlphaFoldDB" id="A0A0A6VN90"/>
<evidence type="ECO:0000313" key="5">
    <source>
        <dbReference type="Proteomes" id="UP000053512"/>
    </source>
</evidence>
<evidence type="ECO:0000313" key="2">
    <source>
        <dbReference type="EMBL" id="KHD96550.1"/>
    </source>
</evidence>
<dbReference type="RefSeq" id="WP_035929380.1">
    <property type="nucleotide sequence ID" value="NZ_JSUH01000015.1"/>
</dbReference>
<evidence type="ECO:0000313" key="3">
    <source>
        <dbReference type="EMBL" id="KUG62287.1"/>
    </source>
</evidence>
<dbReference type="PANTHER" id="PTHR43135:SF3">
    <property type="entry name" value="ALPHA-D-RIBOSE 1-METHYLPHOSPHONATE 5-TRIPHOSPHATE DIPHOSPHATASE"/>
    <property type="match status" value="1"/>
</dbReference>
<dbReference type="PANTHER" id="PTHR43135">
    <property type="entry name" value="ALPHA-D-RIBOSE 1-METHYLPHOSPHONATE 5-TRIPHOSPHATE DIPHOSPHATASE"/>
    <property type="match status" value="1"/>
</dbReference>
<dbReference type="EMBL" id="LQBK01000001">
    <property type="protein sequence ID" value="KUG62287.1"/>
    <property type="molecule type" value="Genomic_DNA"/>
</dbReference>
<dbReference type="OrthoDB" id="3189065at2"/>
<dbReference type="GO" id="GO:0016810">
    <property type="term" value="F:hydrolase activity, acting on carbon-nitrogen (but not peptide) bonds"/>
    <property type="evidence" value="ECO:0007669"/>
    <property type="project" value="InterPro"/>
</dbReference>
<accession>A0A0A6VN90</accession>
<comment type="caution">
    <text evidence="2">The sequence shown here is derived from an EMBL/GenBank/DDBJ whole genome shotgun (WGS) entry which is preliminary data.</text>
</comment>
<evidence type="ECO:0000259" key="1">
    <source>
        <dbReference type="Pfam" id="PF01979"/>
    </source>
</evidence>
<keyword evidence="2" id="KW-0378">Hydrolase</keyword>
<proteinExistence type="predicted"/>
<dbReference type="Gene3D" id="3.40.50.10910">
    <property type="entry name" value="Amidohydrolase"/>
    <property type="match status" value="1"/>
</dbReference>
<dbReference type="STRING" id="136273.GY22_14720"/>
<keyword evidence="4" id="KW-1185">Reference proteome</keyword>
<dbReference type="InterPro" id="IPR011059">
    <property type="entry name" value="Metal-dep_hydrolase_composite"/>
</dbReference>
<dbReference type="InterPro" id="IPR032466">
    <property type="entry name" value="Metal_Hydrolase"/>
</dbReference>
<dbReference type="Proteomes" id="UP000053512">
    <property type="component" value="Unassembled WGS sequence"/>
</dbReference>
<dbReference type="InterPro" id="IPR051781">
    <property type="entry name" value="Metallo-dep_Hydrolase"/>
</dbReference>
<dbReference type="Gene3D" id="3.30.110.90">
    <property type="entry name" value="Amidohydrolase"/>
    <property type="match status" value="1"/>
</dbReference>
<dbReference type="Gene3D" id="2.30.40.10">
    <property type="entry name" value="Urease, subunit C, domain 1"/>
    <property type="match status" value="1"/>
</dbReference>
<gene>
    <name evidence="3" type="ORF">AVL61_16215</name>
    <name evidence="2" type="ORF">GY22_14720</name>
</gene>
<reference evidence="2" key="2">
    <citation type="submission" date="2014-11" db="EMBL/GenBank/DDBJ databases">
        <authorList>
            <person name="Sisinthy S."/>
            <person name="Ara S."/>
            <person name="Gundlapally S.R."/>
        </authorList>
    </citation>
    <scope>NUCLEOTIDE SEQUENCE</scope>
    <source>
        <strain evidence="2">CMS 76or</strain>
    </source>
</reference>
<dbReference type="SUPFAM" id="SSF51338">
    <property type="entry name" value="Composite domain of metallo-dependent hydrolases"/>
    <property type="match status" value="1"/>
</dbReference>
<reference evidence="5" key="3">
    <citation type="submission" date="2015-12" db="EMBL/GenBank/DDBJ databases">
        <authorList>
            <person name="Nair G.R."/>
            <person name="Kaur G."/>
            <person name="Mayilraj S."/>
        </authorList>
    </citation>
    <scope>NUCLEOTIDE SEQUENCE [LARGE SCALE GENOMIC DNA]</scope>
    <source>
        <strain evidence="5">CD08_4</strain>
    </source>
</reference>
<organism evidence="2 4">
    <name type="scientific">Kocuria rosea subsp. polaris</name>
    <dbReference type="NCBI Taxonomy" id="136273"/>
    <lineage>
        <taxon>Bacteria</taxon>
        <taxon>Bacillati</taxon>
        <taxon>Actinomycetota</taxon>
        <taxon>Actinomycetes</taxon>
        <taxon>Micrococcales</taxon>
        <taxon>Micrococcaceae</taxon>
        <taxon>Kocuria</taxon>
    </lineage>
</organism>
<reference evidence="2 4" key="1">
    <citation type="journal article" date="2003" name="Int. J. Syst. Evol. Microbiol.">
        <title>Kocuria polaris sp. nov., an orange-pigmented psychrophilic bacterium isolated from an Antarctic cyanobacterial mat sample.</title>
        <authorList>
            <person name="Reddy G.S."/>
            <person name="Prakash J.S."/>
            <person name="Prabahar V."/>
            <person name="Matsumoto G.I."/>
            <person name="Stackebrandt E."/>
            <person name="Shivaji S."/>
        </authorList>
    </citation>
    <scope>NUCLEOTIDE SEQUENCE [LARGE SCALE GENOMIC DNA]</scope>
    <source>
        <strain evidence="2 4">CMS 76or</strain>
    </source>
</reference>
<reference evidence="3" key="4">
    <citation type="submission" date="2015-12" db="EMBL/GenBank/DDBJ databases">
        <authorList>
            <person name="Shamseldin A."/>
            <person name="Moawad H."/>
            <person name="Abd El-Rahim W.M."/>
            <person name="Sadowsky M.J."/>
        </authorList>
    </citation>
    <scope>NUCLEOTIDE SEQUENCE [LARGE SCALE GENOMIC DNA]</scope>
    <source>
        <strain evidence="3">CD08_4</strain>
    </source>
</reference>
<dbReference type="EMBL" id="JSUH01000015">
    <property type="protein sequence ID" value="KHD96550.1"/>
    <property type="molecule type" value="Genomic_DNA"/>
</dbReference>
<name>A0A0A6VN90_KOCRO</name>
<feature type="domain" description="Amidohydrolase-related" evidence="1">
    <location>
        <begin position="51"/>
        <end position="385"/>
    </location>
</feature>
<evidence type="ECO:0000313" key="4">
    <source>
        <dbReference type="Proteomes" id="UP000030466"/>
    </source>
</evidence>
<dbReference type="Proteomes" id="UP000030466">
    <property type="component" value="Unassembled WGS sequence"/>
</dbReference>
<sequence>MALTINNARIFDGTTMSAHDTVRVVDGRIEAVGGPELVAAGDIVVEAGGATLLPGLIDAHLHLLPGTAHQAVTFGVTTGIDQFSKPEVITPVLARNHRPEVAQIRTSSIGATAPGGHPTMAYAPFPYVTGPKDAAAFVADRRGEGATHLKVFYDDGSTAPMRMPSLDLPTVAALVRAAHTGGMLVVAHVTSAAAAVDVVAQGVDVLAHVPFEPLSEAQLEVLAASRVPVIATLGIADGFPGPDGTMPLLGQSRLASRLGPGWTGMLQRQGKRWMPPGAPDFAAARRNVGALHARGVPILAGTDAPNPGLVHGASLHRELQHLVAAGLSPLDALAAATSGPAAAFGLQDRGVIRPGARADLVLVAGRPDEGITATQDITAVWKQGVAVDLDGYRGSLEEETDLVALQATNEKIIAAIHQVWPQFTS</sequence>
<protein>
    <submittedName>
        <fullName evidence="2">Amidohydrolase</fullName>
    </submittedName>
</protein>
<dbReference type="Gene3D" id="1.20.58.520">
    <property type="entry name" value="Amidohydrolase"/>
    <property type="match status" value="1"/>
</dbReference>
<dbReference type="SUPFAM" id="SSF51556">
    <property type="entry name" value="Metallo-dependent hydrolases"/>
    <property type="match status" value="1"/>
</dbReference>
<dbReference type="InterPro" id="IPR006680">
    <property type="entry name" value="Amidohydro-rel"/>
</dbReference>
<dbReference type="Pfam" id="PF01979">
    <property type="entry name" value="Amidohydro_1"/>
    <property type="match status" value="1"/>
</dbReference>
<dbReference type="eggNOG" id="COG1228">
    <property type="taxonomic scope" value="Bacteria"/>
</dbReference>